<dbReference type="NCBIfam" id="NF005298">
    <property type="entry name" value="PRK06826.1"/>
    <property type="match status" value="1"/>
</dbReference>
<dbReference type="InterPro" id="IPR040982">
    <property type="entry name" value="DNA_pol3_finger"/>
</dbReference>
<dbReference type="Gene3D" id="3.20.20.140">
    <property type="entry name" value="Metal-dependent hydrolases"/>
    <property type="match status" value="1"/>
</dbReference>
<dbReference type="Pfam" id="PF17657">
    <property type="entry name" value="DNA_pol3_finger"/>
    <property type="match status" value="1"/>
</dbReference>
<dbReference type="InterPro" id="IPR016195">
    <property type="entry name" value="Pol/histidinol_Pase-like"/>
</dbReference>
<keyword evidence="4 13" id="KW-0548">Nucleotidyltransferase</keyword>
<dbReference type="PANTHER" id="PTHR32294:SF0">
    <property type="entry name" value="DNA POLYMERASE III SUBUNIT ALPHA"/>
    <property type="match status" value="1"/>
</dbReference>
<keyword evidence="3 13" id="KW-0808">Transferase</keyword>
<feature type="domain" description="DNA polymerase helix-hairpin-helix motif" evidence="11">
    <location>
        <begin position="739"/>
        <end position="827"/>
    </location>
</feature>
<gene>
    <name evidence="13" type="ORF">ENL40_04965</name>
</gene>
<dbReference type="PANTHER" id="PTHR32294">
    <property type="entry name" value="DNA POLYMERASE III SUBUNIT ALPHA"/>
    <property type="match status" value="1"/>
</dbReference>
<dbReference type="GO" id="GO:0003887">
    <property type="term" value="F:DNA-directed DNA polymerase activity"/>
    <property type="evidence" value="ECO:0007669"/>
    <property type="project" value="UniProtKB-KW"/>
</dbReference>
<dbReference type="Pfam" id="PF07733">
    <property type="entry name" value="DNA_pol3_alpha"/>
    <property type="match status" value="1"/>
</dbReference>
<evidence type="ECO:0000259" key="10">
    <source>
        <dbReference type="Pfam" id="PF07733"/>
    </source>
</evidence>
<dbReference type="Pfam" id="PF14579">
    <property type="entry name" value="HHH_6"/>
    <property type="match status" value="1"/>
</dbReference>
<feature type="domain" description="Bacterial DNA polymerase III alpha subunit NTPase" evidence="10">
    <location>
        <begin position="240"/>
        <end position="497"/>
    </location>
</feature>
<dbReference type="GO" id="GO:0005737">
    <property type="term" value="C:cytoplasm"/>
    <property type="evidence" value="ECO:0007669"/>
    <property type="project" value="UniProtKB-SubCell"/>
</dbReference>
<evidence type="ECO:0000256" key="4">
    <source>
        <dbReference type="ARBA" id="ARBA00022695"/>
    </source>
</evidence>
<evidence type="ECO:0000259" key="12">
    <source>
        <dbReference type="Pfam" id="PF17657"/>
    </source>
</evidence>
<dbReference type="NCBIfam" id="NF004226">
    <property type="entry name" value="PRK05673.1"/>
    <property type="match status" value="1"/>
</dbReference>
<dbReference type="AlphaFoldDB" id="A0A7C5P295"/>
<dbReference type="Proteomes" id="UP000886217">
    <property type="component" value="Unassembled WGS sequence"/>
</dbReference>
<keyword evidence="5" id="KW-0235">DNA replication</keyword>
<comment type="caution">
    <text evidence="13">The sequence shown here is derived from an EMBL/GenBank/DDBJ whole genome shotgun (WGS) entry which is preliminary data.</text>
</comment>
<dbReference type="GO" id="GO:0003676">
    <property type="term" value="F:nucleic acid binding"/>
    <property type="evidence" value="ECO:0007669"/>
    <property type="project" value="InterPro"/>
</dbReference>
<dbReference type="Pfam" id="PF01336">
    <property type="entry name" value="tRNA_anti-codon"/>
    <property type="match status" value="1"/>
</dbReference>
<dbReference type="GO" id="GO:0008408">
    <property type="term" value="F:3'-5' exonuclease activity"/>
    <property type="evidence" value="ECO:0007669"/>
    <property type="project" value="InterPro"/>
</dbReference>
<dbReference type="CDD" id="cd12113">
    <property type="entry name" value="PHP_PolIIIA_DnaE3"/>
    <property type="match status" value="1"/>
</dbReference>
<dbReference type="InterPro" id="IPR004805">
    <property type="entry name" value="DnaE2/DnaE/PolC"/>
</dbReference>
<evidence type="ECO:0000259" key="8">
    <source>
        <dbReference type="Pfam" id="PF01336"/>
    </source>
</evidence>
<sequence length="1079" mass="120754">SKGVKPIIGCEVYVDPRGHTLRDRQGKNYHLLLLAESQEGYQNLIKLVSIANTDGFYYKPRVDHDLLARYGKGLIASSACLSGEIPSLIIEGNLEEAKSRASMYRDIFGKDNFFFEIMYNKVPEQALVNKALMEMSKKMSIPLIATNDAHYLEKSDASWHDVLLCIQTNATINAPTRYRFGSDDFYLRSPEEMWSIFGRELPEALKNTVDIAERCSVEIKFSGYHLPEVRLAEGETLEKALKRRAREGLKSRFQGGTPPEEYVKRLEYELGVIEQMGFAGYFLIVADIIQEAKAKGVPVGPGRGSAAGSLVAYALQITEIDPLRYNLLFERFLNPERISMPDIDTDISDKRRDEVLAQIVAKYGREKVAQIITFDRMKSKAAIRDVGRALDMPYSEVDKVAKLVPAGASSIPEAMEQSPELMELHRSDPAVKRLLDYASSIEGLARHCSQHAAGVVIAPNEITSYVPVRKIGEEQVVTQFAMEHVERLGLVKMDFLGLRTLSVIEETLKNIRDNGKTPPNVNDLPLDDKATYQLLADGDTLGVFQLESSGMRQLLRKLRPDCFEDLIAVLALYRPGPLGSGMVDQYIECKHGRQEPSYLHPLLEDVLKETHGVILYQEQVMQCASILAGYTLGQADLLRRAMGKKKVEVMAKERESFLKGCSERGIEEKKAEQIFDIIQEFAGYGFNKSHSTAYAMISYQTAYLKAHFPVEFMAAFLSSHVHSKLDVLAKHVRAVRDSGIHVSPPDINRSRDSFTANGGEILFGLGAVSKVGTTAVDAILKAREDGPFASFWDFLNRVDLRVVSKGVVENLIKAGAFDSISPNRKQLLEALPGFVDIVQKRSSDGMQRSLLDLVSEEVDEEPELPDVEDFDFHSRLEMEKEATGLYISGHPCDQYKSDYGKYVTCTLEELSFWKSEKIKPVVAGIVVEIQEKYTRKGDKMAFIELEDTDGKVEVVCFPGIWNNMERKPVKGEVYLVSGSIQVKEGLSLIADLMVPLVEAPVKLSPWVRIKLFGELIDEKTILKLCKELKGCRGDTKVIFEYLCGGKKVLLVSRSLRVNSDFEEGAVLEKLNNEAVELCV</sequence>
<evidence type="ECO:0000256" key="3">
    <source>
        <dbReference type="ARBA" id="ARBA00022679"/>
    </source>
</evidence>
<dbReference type="InterPro" id="IPR029460">
    <property type="entry name" value="DNAPol_HHH"/>
</dbReference>
<keyword evidence="6" id="KW-0239">DNA-directed DNA polymerase</keyword>
<dbReference type="EC" id="2.7.7.7" evidence="2"/>
<evidence type="ECO:0000259" key="9">
    <source>
        <dbReference type="Pfam" id="PF02811"/>
    </source>
</evidence>
<accession>A0A7C5P295</accession>
<evidence type="ECO:0000256" key="5">
    <source>
        <dbReference type="ARBA" id="ARBA00022705"/>
    </source>
</evidence>
<feature type="domain" description="OB" evidence="8">
    <location>
        <begin position="922"/>
        <end position="991"/>
    </location>
</feature>
<dbReference type="CDD" id="cd04485">
    <property type="entry name" value="DnaE_OBF"/>
    <property type="match status" value="1"/>
</dbReference>
<dbReference type="EMBL" id="DRTU01000209">
    <property type="protein sequence ID" value="HHI00805.1"/>
    <property type="molecule type" value="Genomic_DNA"/>
</dbReference>
<reference evidence="13" key="1">
    <citation type="journal article" date="2020" name="mSystems">
        <title>Genome- and Community-Level Interaction Insights into Carbon Utilization and Element Cycling Functions of Hydrothermarchaeota in Hydrothermal Sediment.</title>
        <authorList>
            <person name="Zhou Z."/>
            <person name="Liu Y."/>
            <person name="Xu W."/>
            <person name="Pan J."/>
            <person name="Luo Z.H."/>
            <person name="Li M."/>
        </authorList>
    </citation>
    <scope>NUCLEOTIDE SEQUENCE [LARGE SCALE GENOMIC DNA]</scope>
    <source>
        <strain evidence="13">HyVt-93</strain>
    </source>
</reference>
<dbReference type="Gene3D" id="1.10.10.1600">
    <property type="entry name" value="Bacterial DNA polymerase III alpha subunit, thumb domain"/>
    <property type="match status" value="1"/>
</dbReference>
<protein>
    <recommendedName>
        <fullName evidence="2">DNA-directed DNA polymerase</fullName>
        <ecNumber evidence="2">2.7.7.7</ecNumber>
    </recommendedName>
</protein>
<evidence type="ECO:0000256" key="2">
    <source>
        <dbReference type="ARBA" id="ARBA00012417"/>
    </source>
</evidence>
<evidence type="ECO:0000259" key="11">
    <source>
        <dbReference type="Pfam" id="PF14579"/>
    </source>
</evidence>
<comment type="subcellular location">
    <subcellularLocation>
        <location evidence="1">Cytoplasm</location>
    </subcellularLocation>
</comment>
<dbReference type="InterPro" id="IPR011708">
    <property type="entry name" value="DNA_pol3_alpha_NTPase_dom"/>
</dbReference>
<feature type="non-terminal residue" evidence="13">
    <location>
        <position position="1"/>
    </location>
</feature>
<dbReference type="Pfam" id="PF02811">
    <property type="entry name" value="PHP"/>
    <property type="match status" value="1"/>
</dbReference>
<proteinExistence type="predicted"/>
<name>A0A7C5P295_THELI</name>
<evidence type="ECO:0000256" key="7">
    <source>
        <dbReference type="ARBA" id="ARBA00049244"/>
    </source>
</evidence>
<dbReference type="SUPFAM" id="SSF89550">
    <property type="entry name" value="PHP domain-like"/>
    <property type="match status" value="1"/>
</dbReference>
<feature type="domain" description="DNA polymerase III alpha subunit finger" evidence="12">
    <location>
        <begin position="500"/>
        <end position="665"/>
    </location>
</feature>
<dbReference type="InterPro" id="IPR004365">
    <property type="entry name" value="NA-bd_OB_tRNA"/>
</dbReference>
<evidence type="ECO:0000313" key="13">
    <source>
        <dbReference type="EMBL" id="HHI00805.1"/>
    </source>
</evidence>
<dbReference type="InterPro" id="IPR004013">
    <property type="entry name" value="PHP_dom"/>
</dbReference>
<dbReference type="InterPro" id="IPR041931">
    <property type="entry name" value="DNA_pol3_alpha_thumb_dom"/>
</dbReference>
<evidence type="ECO:0000256" key="1">
    <source>
        <dbReference type="ARBA" id="ARBA00004496"/>
    </source>
</evidence>
<organism evidence="13">
    <name type="scientific">Thermococcus litoralis</name>
    <dbReference type="NCBI Taxonomy" id="2265"/>
    <lineage>
        <taxon>Archaea</taxon>
        <taxon>Methanobacteriati</taxon>
        <taxon>Methanobacteriota</taxon>
        <taxon>Thermococci</taxon>
        <taxon>Thermococcales</taxon>
        <taxon>Thermococcaceae</taxon>
        <taxon>Thermococcus</taxon>
    </lineage>
</organism>
<dbReference type="Gene3D" id="1.10.150.870">
    <property type="match status" value="1"/>
</dbReference>
<comment type="catalytic activity">
    <reaction evidence="7">
        <text>DNA(n) + a 2'-deoxyribonucleoside 5'-triphosphate = DNA(n+1) + diphosphate</text>
        <dbReference type="Rhea" id="RHEA:22508"/>
        <dbReference type="Rhea" id="RHEA-COMP:17339"/>
        <dbReference type="Rhea" id="RHEA-COMP:17340"/>
        <dbReference type="ChEBI" id="CHEBI:33019"/>
        <dbReference type="ChEBI" id="CHEBI:61560"/>
        <dbReference type="ChEBI" id="CHEBI:173112"/>
        <dbReference type="EC" id="2.7.7.7"/>
    </reaction>
</comment>
<dbReference type="GO" id="GO:0006260">
    <property type="term" value="P:DNA replication"/>
    <property type="evidence" value="ECO:0007669"/>
    <property type="project" value="UniProtKB-KW"/>
</dbReference>
<evidence type="ECO:0000256" key="6">
    <source>
        <dbReference type="ARBA" id="ARBA00022932"/>
    </source>
</evidence>
<feature type="domain" description="PHP" evidence="9">
    <location>
        <begin position="2"/>
        <end position="118"/>
    </location>
</feature>
<dbReference type="NCBIfam" id="TIGR00594">
    <property type="entry name" value="polc"/>
    <property type="match status" value="1"/>
</dbReference>